<feature type="coiled-coil region" evidence="1">
    <location>
        <begin position="528"/>
        <end position="555"/>
    </location>
</feature>
<feature type="domain" description="GGDEF" evidence="5">
    <location>
        <begin position="431"/>
        <end position="565"/>
    </location>
</feature>
<dbReference type="SMART" id="SM00052">
    <property type="entry name" value="EAL"/>
    <property type="match status" value="1"/>
</dbReference>
<protein>
    <submittedName>
        <fullName evidence="6">Diguanylate cyclase (GGDEF)-like protein/PAS domain S-box-containing protein</fullName>
    </submittedName>
</protein>
<dbReference type="Pfam" id="PF17159">
    <property type="entry name" value="MASE3"/>
    <property type="match status" value="1"/>
</dbReference>
<dbReference type="Gene3D" id="3.30.450.20">
    <property type="entry name" value="PAS domain"/>
    <property type="match status" value="1"/>
</dbReference>
<dbReference type="GO" id="GO:0006355">
    <property type="term" value="P:regulation of DNA-templated transcription"/>
    <property type="evidence" value="ECO:0007669"/>
    <property type="project" value="InterPro"/>
</dbReference>
<dbReference type="NCBIfam" id="TIGR00229">
    <property type="entry name" value="sensory_box"/>
    <property type="match status" value="1"/>
</dbReference>
<sequence length="834" mass="95642">MFNKKESKAIILLVFGILLLFGVRLFHDSIYTIFEPKNFLSYHTLLELFSIAVAFSIAIQGWMIFPHTLSRHRLIIAGIFLIISIFDSFHILSYNGMPFFITESSVAKATWFWIISRLTLALGLLLIFSKKDGEVNQKTRPIIFAVSALYVSITSFCIMFYSEKLPVLVIDGKGSTALKITFEYLISFLFLCSMVQLYRFYQKNKNPSYLTLIIALGFSFITELIFTLYKSVYDFDNLLGHIYKVISYYFIMKGIYVSTIEEPYLKQKETKDALKESEERLNTIVNMVPTGITITDASGRFIYANRAAKSLLNIKKGELLSEIIKKKSCKAKLSNTITQVHSYTRENHDVFITVTGNDNKQHTLSVNSAPILDKDQQVFNTIYSFTDLTDLIQAQKKINYLAYHDELTGLPNRYFLKERLIKLMKDIEDTPDISIMLFNLNRFKNVNDSLGNEIGDMFLQTVAKRLQVFCEQHHLLAIRMGGDEFAILQTDATDIPYVVRIVKKITKRLQDPMIAKGYKFHIDASVGIAMYKKEIANEEQLLKQANIAMHEAKRNGQSYMVFHPDMKKELYENIILENDLRHAIERNELVLYYQPQVNSHTGKIFGVEALIRWGHSEKGMISPEKFIPIAEESGLIVPIGKWVLEQACQQMKEWHNEGLPLIRVSVNLSLRQFFQDDLIDTVANALKTSGLDPKFLELEITESMTMNVDRTIIMLKKLKNLGVRIAIDDFGTGYSSLSYLHQFPIDQLKIDQSFIRNLQIDSQNEAIVETIISMAHHLRLELIAEGVETKDQMEFLHQFQCNGIQGFLISKPLPAEELAQLIKSSDSIKKVCSI</sequence>
<dbReference type="InterPro" id="IPR035919">
    <property type="entry name" value="EAL_sf"/>
</dbReference>
<dbReference type="FunFam" id="3.20.20.450:FF:000001">
    <property type="entry name" value="Cyclic di-GMP phosphodiesterase yahA"/>
    <property type="match status" value="1"/>
</dbReference>
<dbReference type="InterPro" id="IPR000014">
    <property type="entry name" value="PAS"/>
</dbReference>
<accession>A0AAJ1T045</accession>
<name>A0AAJ1T045_9BACI</name>
<proteinExistence type="predicted"/>
<dbReference type="PROSITE" id="PS50887">
    <property type="entry name" value="GGDEF"/>
    <property type="match status" value="1"/>
</dbReference>
<dbReference type="Pfam" id="PF00563">
    <property type="entry name" value="EAL"/>
    <property type="match status" value="1"/>
</dbReference>
<gene>
    <name evidence="6" type="ORF">J2S13_002284</name>
</gene>
<dbReference type="PANTHER" id="PTHR44757">
    <property type="entry name" value="DIGUANYLATE CYCLASE DGCP"/>
    <property type="match status" value="1"/>
</dbReference>
<dbReference type="InterPro" id="IPR033425">
    <property type="entry name" value="MASE3"/>
</dbReference>
<feature type="transmembrane region" description="Helical" evidence="2">
    <location>
        <begin position="182"/>
        <end position="201"/>
    </location>
</feature>
<evidence type="ECO:0000259" key="3">
    <source>
        <dbReference type="PROSITE" id="PS50112"/>
    </source>
</evidence>
<dbReference type="InterPro" id="IPR013767">
    <property type="entry name" value="PAS_fold"/>
</dbReference>
<feature type="transmembrane region" description="Helical" evidence="2">
    <location>
        <begin position="111"/>
        <end position="129"/>
    </location>
</feature>
<keyword evidence="2" id="KW-1133">Transmembrane helix</keyword>
<feature type="transmembrane region" description="Helical" evidence="2">
    <location>
        <begin position="39"/>
        <end position="62"/>
    </location>
</feature>
<dbReference type="SUPFAM" id="SSF141868">
    <property type="entry name" value="EAL domain-like"/>
    <property type="match status" value="1"/>
</dbReference>
<dbReference type="CDD" id="cd00130">
    <property type="entry name" value="PAS"/>
    <property type="match status" value="1"/>
</dbReference>
<dbReference type="AlphaFoldDB" id="A0AAJ1T045"/>
<dbReference type="CDD" id="cd01948">
    <property type="entry name" value="EAL"/>
    <property type="match status" value="1"/>
</dbReference>
<dbReference type="InterPro" id="IPR000160">
    <property type="entry name" value="GGDEF_dom"/>
</dbReference>
<feature type="transmembrane region" description="Helical" evidence="2">
    <location>
        <begin position="74"/>
        <end position="91"/>
    </location>
</feature>
<reference evidence="6" key="1">
    <citation type="submission" date="2023-07" db="EMBL/GenBank/DDBJ databases">
        <title>Genomic Encyclopedia of Type Strains, Phase IV (KMG-IV): sequencing the most valuable type-strain genomes for metagenomic binning, comparative biology and taxonomic classification.</title>
        <authorList>
            <person name="Goeker M."/>
        </authorList>
    </citation>
    <scope>NUCLEOTIDE SEQUENCE</scope>
    <source>
        <strain evidence="6">DSM 23947</strain>
    </source>
</reference>
<keyword evidence="2" id="KW-0812">Transmembrane</keyword>
<dbReference type="InterPro" id="IPR052155">
    <property type="entry name" value="Biofilm_reg_signaling"/>
</dbReference>
<dbReference type="Pfam" id="PF00990">
    <property type="entry name" value="GGDEF"/>
    <property type="match status" value="1"/>
</dbReference>
<dbReference type="EMBL" id="JAUSUC010000029">
    <property type="protein sequence ID" value="MDQ0215864.1"/>
    <property type="molecule type" value="Genomic_DNA"/>
</dbReference>
<dbReference type="Gene3D" id="3.20.20.450">
    <property type="entry name" value="EAL domain"/>
    <property type="match status" value="1"/>
</dbReference>
<dbReference type="Proteomes" id="UP001237207">
    <property type="component" value="Unassembled WGS sequence"/>
</dbReference>
<evidence type="ECO:0000313" key="7">
    <source>
        <dbReference type="Proteomes" id="UP001237207"/>
    </source>
</evidence>
<dbReference type="InterPro" id="IPR001633">
    <property type="entry name" value="EAL_dom"/>
</dbReference>
<keyword evidence="2" id="KW-0472">Membrane</keyword>
<dbReference type="PROSITE" id="PS50883">
    <property type="entry name" value="EAL"/>
    <property type="match status" value="1"/>
</dbReference>
<feature type="domain" description="EAL" evidence="4">
    <location>
        <begin position="573"/>
        <end position="826"/>
    </location>
</feature>
<dbReference type="InterPro" id="IPR029787">
    <property type="entry name" value="Nucleotide_cyclase"/>
</dbReference>
<dbReference type="PROSITE" id="PS50112">
    <property type="entry name" value="PAS"/>
    <property type="match status" value="1"/>
</dbReference>
<evidence type="ECO:0000256" key="1">
    <source>
        <dbReference type="SAM" id="Coils"/>
    </source>
</evidence>
<dbReference type="Pfam" id="PF00989">
    <property type="entry name" value="PAS"/>
    <property type="match status" value="1"/>
</dbReference>
<dbReference type="RefSeq" id="WP_307257861.1">
    <property type="nucleotide sequence ID" value="NZ_JAUSUC010000029.1"/>
</dbReference>
<feature type="transmembrane region" description="Helical" evidence="2">
    <location>
        <begin position="208"/>
        <end position="229"/>
    </location>
</feature>
<dbReference type="Gene3D" id="3.30.70.270">
    <property type="match status" value="1"/>
</dbReference>
<dbReference type="PANTHER" id="PTHR44757:SF2">
    <property type="entry name" value="BIOFILM ARCHITECTURE MAINTENANCE PROTEIN MBAA"/>
    <property type="match status" value="1"/>
</dbReference>
<dbReference type="SMART" id="SM00267">
    <property type="entry name" value="GGDEF"/>
    <property type="match status" value="1"/>
</dbReference>
<comment type="caution">
    <text evidence="6">The sequence shown here is derived from an EMBL/GenBank/DDBJ whole genome shotgun (WGS) entry which is preliminary data.</text>
</comment>
<dbReference type="CDD" id="cd01949">
    <property type="entry name" value="GGDEF"/>
    <property type="match status" value="1"/>
</dbReference>
<dbReference type="InterPro" id="IPR035965">
    <property type="entry name" value="PAS-like_dom_sf"/>
</dbReference>
<organism evidence="6 7">
    <name type="scientific">Oikeobacillus pervagus</name>
    <dbReference type="NCBI Taxonomy" id="1325931"/>
    <lineage>
        <taxon>Bacteria</taxon>
        <taxon>Bacillati</taxon>
        <taxon>Bacillota</taxon>
        <taxon>Bacilli</taxon>
        <taxon>Bacillales</taxon>
        <taxon>Bacillaceae</taxon>
        <taxon>Oikeobacillus</taxon>
    </lineage>
</organism>
<keyword evidence="7" id="KW-1185">Reference proteome</keyword>
<evidence type="ECO:0000313" key="6">
    <source>
        <dbReference type="EMBL" id="MDQ0215864.1"/>
    </source>
</evidence>
<dbReference type="NCBIfam" id="TIGR00254">
    <property type="entry name" value="GGDEF"/>
    <property type="match status" value="1"/>
</dbReference>
<feature type="domain" description="PAS" evidence="3">
    <location>
        <begin position="277"/>
        <end position="322"/>
    </location>
</feature>
<evidence type="ECO:0000259" key="4">
    <source>
        <dbReference type="PROSITE" id="PS50883"/>
    </source>
</evidence>
<keyword evidence="1" id="KW-0175">Coiled coil</keyword>
<feature type="transmembrane region" description="Helical" evidence="2">
    <location>
        <begin position="141"/>
        <end position="162"/>
    </location>
</feature>
<dbReference type="InterPro" id="IPR043128">
    <property type="entry name" value="Rev_trsase/Diguanyl_cyclase"/>
</dbReference>
<dbReference type="SUPFAM" id="SSF55073">
    <property type="entry name" value="Nucleotide cyclase"/>
    <property type="match status" value="1"/>
</dbReference>
<feature type="transmembrane region" description="Helical" evidence="2">
    <location>
        <begin position="9"/>
        <end position="27"/>
    </location>
</feature>
<evidence type="ECO:0000256" key="2">
    <source>
        <dbReference type="SAM" id="Phobius"/>
    </source>
</evidence>
<dbReference type="SUPFAM" id="SSF55785">
    <property type="entry name" value="PYP-like sensor domain (PAS domain)"/>
    <property type="match status" value="1"/>
</dbReference>
<evidence type="ECO:0000259" key="5">
    <source>
        <dbReference type="PROSITE" id="PS50887"/>
    </source>
</evidence>